<accession>J1JT39</accession>
<dbReference type="OrthoDB" id="7926012at2"/>
<dbReference type="RefSeq" id="WP_007478117.1">
    <property type="nucleotide sequence ID" value="NZ_JH725087.1"/>
</dbReference>
<dbReference type="EMBL" id="AIMA01000035">
    <property type="protein sequence ID" value="EJF88047.1"/>
    <property type="molecule type" value="Genomic_DNA"/>
</dbReference>
<dbReference type="InterPro" id="IPR047937">
    <property type="entry name" value="Eex_IncN-like"/>
</dbReference>
<protein>
    <recommendedName>
        <fullName evidence="3">EexN family lipoprotein</fullName>
    </recommendedName>
</protein>
<reference evidence="1 2" key="1">
    <citation type="submission" date="2012-03" db="EMBL/GenBank/DDBJ databases">
        <title>The Genome Sequence of Bartonella melophagi K-2C.</title>
        <authorList>
            <consortium name="The Broad Institute Genome Sequencing Platform"/>
            <consortium name="The Broad Institute Genome Sequencing Center for Infectious Disease"/>
            <person name="Feldgarden M."/>
            <person name="Kirby J."/>
            <person name="Kosoy M."/>
            <person name="Birtles R."/>
            <person name="Probert W.S."/>
            <person name="Chiaraviglio L."/>
            <person name="Young S.K."/>
            <person name="Zeng Q."/>
            <person name="Gargeya S."/>
            <person name="Fitzgerald M."/>
            <person name="Haas B."/>
            <person name="Abouelleil A."/>
            <person name="Alvarado L."/>
            <person name="Arachchi H.M."/>
            <person name="Berlin A."/>
            <person name="Chapman S.B."/>
            <person name="Gearin G."/>
            <person name="Goldberg J."/>
            <person name="Griggs A."/>
            <person name="Gujja S."/>
            <person name="Hansen M."/>
            <person name="Heiman D."/>
            <person name="Howarth C."/>
            <person name="Larimer J."/>
            <person name="Lui A."/>
            <person name="MacDonald P.J.P."/>
            <person name="McCowen C."/>
            <person name="Montmayeur A."/>
            <person name="Murphy C."/>
            <person name="Neiman D."/>
            <person name="Pearson M."/>
            <person name="Priest M."/>
            <person name="Roberts A."/>
            <person name="Saif S."/>
            <person name="Shea T."/>
            <person name="Sisk P."/>
            <person name="Stolte C."/>
            <person name="Sykes S."/>
            <person name="Wortman J."/>
            <person name="Nusbaum C."/>
            <person name="Birren B."/>
        </authorList>
    </citation>
    <scope>NUCLEOTIDE SEQUENCE [LARGE SCALE GENOMIC DNA]</scope>
    <source>
        <strain evidence="1 2">K-2C</strain>
    </source>
</reference>
<dbReference type="AlphaFoldDB" id="J1JT39"/>
<proteinExistence type="predicted"/>
<evidence type="ECO:0000313" key="2">
    <source>
        <dbReference type="Proteomes" id="UP000009017"/>
    </source>
</evidence>
<dbReference type="Proteomes" id="UP000009017">
    <property type="component" value="Unassembled WGS sequence"/>
</dbReference>
<sequence length="79" mass="8962">MKKILLSCIAVLTTGLIVTGCEKTYTVEEFKKNDELRDKWGMKCFVYNKADQSSQNCQNALKAKQELDKPISTRRGVGF</sequence>
<evidence type="ECO:0008006" key="3">
    <source>
        <dbReference type="Google" id="ProtNLM"/>
    </source>
</evidence>
<evidence type="ECO:0000313" key="1">
    <source>
        <dbReference type="EMBL" id="EJF88047.1"/>
    </source>
</evidence>
<gene>
    <name evidence="1" type="ORF">ME3_01319</name>
</gene>
<dbReference type="PATRIC" id="fig|1094557.3.peg.1352"/>
<organism evidence="1 2">
    <name type="scientific">Bartonella melophagi K-2C</name>
    <dbReference type="NCBI Taxonomy" id="1094557"/>
    <lineage>
        <taxon>Bacteria</taxon>
        <taxon>Pseudomonadati</taxon>
        <taxon>Pseudomonadota</taxon>
        <taxon>Alphaproteobacteria</taxon>
        <taxon>Hyphomicrobiales</taxon>
        <taxon>Bartonellaceae</taxon>
        <taxon>Bartonella</taxon>
    </lineage>
</organism>
<dbReference type="NCBIfam" id="NF033894">
    <property type="entry name" value="Eex_IncN"/>
    <property type="match status" value="1"/>
</dbReference>
<dbReference type="PROSITE" id="PS51257">
    <property type="entry name" value="PROKAR_LIPOPROTEIN"/>
    <property type="match status" value="1"/>
</dbReference>
<name>J1JT39_9HYPH</name>
<dbReference type="HOGENOM" id="CLU_161848_2_0_5"/>
<keyword evidence="2" id="KW-1185">Reference proteome</keyword>
<comment type="caution">
    <text evidence="1">The sequence shown here is derived from an EMBL/GenBank/DDBJ whole genome shotgun (WGS) entry which is preliminary data.</text>
</comment>
<dbReference type="eggNOG" id="ENOG50301NN">
    <property type="taxonomic scope" value="Bacteria"/>
</dbReference>